<dbReference type="Proteomes" id="UP000269573">
    <property type="component" value="Unassembled WGS sequence"/>
</dbReference>
<dbReference type="InterPro" id="IPR002156">
    <property type="entry name" value="RNaseH_domain"/>
</dbReference>
<dbReference type="AlphaFoldDB" id="A0A3M8DML5"/>
<dbReference type="Gene3D" id="3.30.420.10">
    <property type="entry name" value="Ribonuclease H-like superfamily/Ribonuclease H"/>
    <property type="match status" value="1"/>
</dbReference>
<sequence length="140" mass="15362">MYEVYIDGASAGNPGPSGAGIFMKKDGEVEQYSIPLGNMDNHEAEFRAFLIALQICKDKGYSQVSFRTDSQLVSQAVEKEFVKNNRFVPLLAEALTLIRPFDLFFIKWVPSSENKAADELARAAIRNRKSKGGAGGNTAI</sequence>
<reference evidence="2 3" key="1">
    <citation type="submission" date="2018-10" db="EMBL/GenBank/DDBJ databases">
        <title>Phylogenomics of Brevibacillus.</title>
        <authorList>
            <person name="Dunlap C."/>
        </authorList>
    </citation>
    <scope>NUCLEOTIDE SEQUENCE [LARGE SCALE GENOMIC DNA]</scope>
    <source>
        <strain evidence="2 3">JCM 15774</strain>
    </source>
</reference>
<keyword evidence="2" id="KW-0808">Transferase</keyword>
<accession>A0A3M8DML5</accession>
<dbReference type="RefSeq" id="WP_122922917.1">
    <property type="nucleotide sequence ID" value="NZ_RHHU01000003.1"/>
</dbReference>
<dbReference type="Pfam" id="PF13456">
    <property type="entry name" value="RVT_3"/>
    <property type="match status" value="1"/>
</dbReference>
<dbReference type="InterPro" id="IPR012337">
    <property type="entry name" value="RNaseH-like_sf"/>
</dbReference>
<comment type="caution">
    <text evidence="2">The sequence shown here is derived from an EMBL/GenBank/DDBJ whole genome shotgun (WGS) entry which is preliminary data.</text>
</comment>
<dbReference type="GO" id="GO:0003964">
    <property type="term" value="F:RNA-directed DNA polymerase activity"/>
    <property type="evidence" value="ECO:0007669"/>
    <property type="project" value="UniProtKB-KW"/>
</dbReference>
<proteinExistence type="predicted"/>
<dbReference type="PANTHER" id="PTHR46387:SF2">
    <property type="entry name" value="RIBONUCLEASE HI"/>
    <property type="match status" value="1"/>
</dbReference>
<keyword evidence="2" id="KW-0548">Nucleotidyltransferase</keyword>
<organism evidence="2 3">
    <name type="scientific">Brevibacillus nitrificans</name>
    <dbReference type="NCBI Taxonomy" id="651560"/>
    <lineage>
        <taxon>Bacteria</taxon>
        <taxon>Bacillati</taxon>
        <taxon>Bacillota</taxon>
        <taxon>Bacilli</taxon>
        <taxon>Bacillales</taxon>
        <taxon>Paenibacillaceae</taxon>
        <taxon>Brevibacillus</taxon>
    </lineage>
</organism>
<name>A0A3M8DML5_9BACL</name>
<evidence type="ECO:0000259" key="1">
    <source>
        <dbReference type="PROSITE" id="PS50879"/>
    </source>
</evidence>
<dbReference type="SUPFAM" id="SSF53098">
    <property type="entry name" value="Ribonuclease H-like"/>
    <property type="match status" value="1"/>
</dbReference>
<dbReference type="CDD" id="cd09279">
    <property type="entry name" value="RNase_HI_like"/>
    <property type="match status" value="1"/>
</dbReference>
<dbReference type="PROSITE" id="PS50879">
    <property type="entry name" value="RNASE_H_1"/>
    <property type="match status" value="1"/>
</dbReference>
<dbReference type="EMBL" id="RHHU01000003">
    <property type="protein sequence ID" value="RNB88819.1"/>
    <property type="molecule type" value="Genomic_DNA"/>
</dbReference>
<keyword evidence="2" id="KW-0695">RNA-directed DNA polymerase</keyword>
<evidence type="ECO:0000313" key="2">
    <source>
        <dbReference type="EMBL" id="RNB88819.1"/>
    </source>
</evidence>
<dbReference type="InterPro" id="IPR036397">
    <property type="entry name" value="RNaseH_sf"/>
</dbReference>
<keyword evidence="3" id="KW-1185">Reference proteome</keyword>
<dbReference type="GO" id="GO:0004523">
    <property type="term" value="F:RNA-DNA hybrid ribonuclease activity"/>
    <property type="evidence" value="ECO:0007669"/>
    <property type="project" value="InterPro"/>
</dbReference>
<gene>
    <name evidence="2" type="ORF">EDM59_06865</name>
</gene>
<protein>
    <submittedName>
        <fullName evidence="2">Reverse transcriptase-like protein</fullName>
    </submittedName>
</protein>
<dbReference type="GO" id="GO:0003676">
    <property type="term" value="F:nucleic acid binding"/>
    <property type="evidence" value="ECO:0007669"/>
    <property type="project" value="InterPro"/>
</dbReference>
<dbReference type="PANTHER" id="PTHR46387">
    <property type="entry name" value="POLYNUCLEOTIDYL TRANSFERASE, RIBONUCLEASE H-LIKE SUPERFAMILY PROTEIN"/>
    <property type="match status" value="1"/>
</dbReference>
<feature type="domain" description="RNase H type-1" evidence="1">
    <location>
        <begin position="1"/>
        <end position="126"/>
    </location>
</feature>
<evidence type="ECO:0000313" key="3">
    <source>
        <dbReference type="Proteomes" id="UP000269573"/>
    </source>
</evidence>